<dbReference type="Proteomes" id="UP000231276">
    <property type="component" value="Unassembled WGS sequence"/>
</dbReference>
<proteinExistence type="inferred from homology"/>
<comment type="caution">
    <text evidence="6">The sequence shown here is derived from an EMBL/GenBank/DDBJ whole genome shotgun (WGS) entry which is preliminary data.</text>
</comment>
<accession>A0A2H0DYG5</accession>
<dbReference type="PROSITE" id="PS01167">
    <property type="entry name" value="RIBOSOMAL_L17"/>
    <property type="match status" value="1"/>
</dbReference>
<dbReference type="GO" id="GO:0006412">
    <property type="term" value="P:translation"/>
    <property type="evidence" value="ECO:0007669"/>
    <property type="project" value="UniProtKB-UniRule"/>
</dbReference>
<comment type="subunit">
    <text evidence="4">Part of the 50S ribosomal subunit. Contacts protein L32.</text>
</comment>
<organism evidence="6 7">
    <name type="scientific">Candidatus Campbellbacteria bacterium CG22_combo_CG10-13_8_21_14_all_43_18</name>
    <dbReference type="NCBI Taxonomy" id="1974530"/>
    <lineage>
        <taxon>Bacteria</taxon>
        <taxon>Candidatus Campbelliibacteriota</taxon>
    </lineage>
</organism>
<dbReference type="Pfam" id="PF01196">
    <property type="entry name" value="Ribosomal_L17"/>
    <property type="match status" value="1"/>
</dbReference>
<keyword evidence="2 4" id="KW-0689">Ribosomal protein</keyword>
<gene>
    <name evidence="4" type="primary">rplQ</name>
    <name evidence="6" type="ORF">COW82_00440</name>
</gene>
<evidence type="ECO:0000256" key="1">
    <source>
        <dbReference type="ARBA" id="ARBA00008777"/>
    </source>
</evidence>
<dbReference type="HAMAP" id="MF_01368">
    <property type="entry name" value="Ribosomal_bL17"/>
    <property type="match status" value="1"/>
</dbReference>
<dbReference type="Gene3D" id="3.90.1030.10">
    <property type="entry name" value="Ribosomal protein L17"/>
    <property type="match status" value="1"/>
</dbReference>
<reference evidence="6 7" key="1">
    <citation type="submission" date="2017-09" db="EMBL/GenBank/DDBJ databases">
        <title>Depth-based differentiation of microbial function through sediment-hosted aquifers and enrichment of novel symbionts in the deep terrestrial subsurface.</title>
        <authorList>
            <person name="Probst A.J."/>
            <person name="Ladd B."/>
            <person name="Jarett J.K."/>
            <person name="Geller-Mcgrath D.E."/>
            <person name="Sieber C.M."/>
            <person name="Emerson J.B."/>
            <person name="Anantharaman K."/>
            <person name="Thomas B.C."/>
            <person name="Malmstrom R."/>
            <person name="Stieglmeier M."/>
            <person name="Klingl A."/>
            <person name="Woyke T."/>
            <person name="Ryan C.M."/>
            <person name="Banfield J.F."/>
        </authorList>
    </citation>
    <scope>NUCLEOTIDE SEQUENCE [LARGE SCALE GENOMIC DNA]</scope>
    <source>
        <strain evidence="6">CG22_combo_CG10-13_8_21_14_all_43_18</strain>
    </source>
</reference>
<evidence type="ECO:0000256" key="4">
    <source>
        <dbReference type="HAMAP-Rule" id="MF_01368"/>
    </source>
</evidence>
<dbReference type="NCBIfam" id="TIGR00059">
    <property type="entry name" value="L17"/>
    <property type="match status" value="1"/>
</dbReference>
<evidence type="ECO:0000256" key="3">
    <source>
        <dbReference type="ARBA" id="ARBA00023274"/>
    </source>
</evidence>
<keyword evidence="3 4" id="KW-0687">Ribonucleoprotein</keyword>
<comment type="similarity">
    <text evidence="1 4 5">Belongs to the bacterial ribosomal protein bL17 family.</text>
</comment>
<evidence type="ECO:0000313" key="7">
    <source>
        <dbReference type="Proteomes" id="UP000231276"/>
    </source>
</evidence>
<name>A0A2H0DYG5_9BACT</name>
<dbReference type="AlphaFoldDB" id="A0A2H0DYG5"/>
<dbReference type="PANTHER" id="PTHR14413">
    <property type="entry name" value="RIBOSOMAL PROTEIN L17"/>
    <property type="match status" value="1"/>
</dbReference>
<dbReference type="GO" id="GO:0003735">
    <property type="term" value="F:structural constituent of ribosome"/>
    <property type="evidence" value="ECO:0007669"/>
    <property type="project" value="InterPro"/>
</dbReference>
<evidence type="ECO:0000256" key="2">
    <source>
        <dbReference type="ARBA" id="ARBA00022980"/>
    </source>
</evidence>
<dbReference type="EMBL" id="PCTS01000006">
    <property type="protein sequence ID" value="PIP86749.1"/>
    <property type="molecule type" value="Genomic_DNA"/>
</dbReference>
<sequence>MRHQKKGKKFGREKNKREALLRSLALSLINQGKIKTTEAKAKALRPFVEKLITRAKADTLFSRRIIRMRLGTPSNKLFSEVAPTFKERNGGYTRIVKLGGREKDASPMAIIEFVKN</sequence>
<dbReference type="SUPFAM" id="SSF64263">
    <property type="entry name" value="Prokaryotic ribosomal protein L17"/>
    <property type="match status" value="1"/>
</dbReference>
<evidence type="ECO:0000313" key="6">
    <source>
        <dbReference type="EMBL" id="PIP86749.1"/>
    </source>
</evidence>
<dbReference type="InterPro" id="IPR036373">
    <property type="entry name" value="Ribosomal_bL17_sf"/>
</dbReference>
<dbReference type="PANTHER" id="PTHR14413:SF16">
    <property type="entry name" value="LARGE RIBOSOMAL SUBUNIT PROTEIN BL17M"/>
    <property type="match status" value="1"/>
</dbReference>
<dbReference type="GO" id="GO:0022625">
    <property type="term" value="C:cytosolic large ribosomal subunit"/>
    <property type="evidence" value="ECO:0007669"/>
    <property type="project" value="TreeGrafter"/>
</dbReference>
<protein>
    <recommendedName>
        <fullName evidence="4">Large ribosomal subunit protein bL17</fullName>
    </recommendedName>
</protein>
<evidence type="ECO:0000256" key="5">
    <source>
        <dbReference type="RuleBase" id="RU000660"/>
    </source>
</evidence>
<dbReference type="InterPro" id="IPR047859">
    <property type="entry name" value="Ribosomal_bL17_CS"/>
</dbReference>
<dbReference type="InterPro" id="IPR000456">
    <property type="entry name" value="Ribosomal_bL17"/>
</dbReference>